<gene>
    <name evidence="1" type="ORF">DSPE1174_LOCUS31928</name>
</gene>
<organism evidence="1">
    <name type="scientific">Octactis speculum</name>
    <dbReference type="NCBI Taxonomy" id="3111310"/>
    <lineage>
        <taxon>Eukaryota</taxon>
        <taxon>Sar</taxon>
        <taxon>Stramenopiles</taxon>
        <taxon>Ochrophyta</taxon>
        <taxon>Dictyochophyceae</taxon>
        <taxon>Dictyochales</taxon>
        <taxon>Dictyochaceae</taxon>
        <taxon>Octactis</taxon>
    </lineage>
</organism>
<dbReference type="EMBL" id="HBGS01061185">
    <property type="protein sequence ID" value="CAD9491218.1"/>
    <property type="molecule type" value="Transcribed_RNA"/>
</dbReference>
<protein>
    <submittedName>
        <fullName evidence="1">Uncharacterized protein</fullName>
    </submittedName>
</protein>
<accession>A0A7S2MM24</accession>
<dbReference type="AlphaFoldDB" id="A0A7S2MM24"/>
<name>A0A7S2MM24_9STRA</name>
<proteinExistence type="predicted"/>
<reference evidence="1" key="1">
    <citation type="submission" date="2021-01" db="EMBL/GenBank/DDBJ databases">
        <authorList>
            <person name="Corre E."/>
            <person name="Pelletier E."/>
            <person name="Niang G."/>
            <person name="Scheremetjew M."/>
            <person name="Finn R."/>
            <person name="Kale V."/>
            <person name="Holt S."/>
            <person name="Cochrane G."/>
            <person name="Meng A."/>
            <person name="Brown T."/>
            <person name="Cohen L."/>
        </authorList>
    </citation>
    <scope>NUCLEOTIDE SEQUENCE</scope>
    <source>
        <strain evidence="1">CCMP1381</strain>
    </source>
</reference>
<sequence length="441" mass="49052">MEEVDSLGKMTDSPVIKGTSLKLYSRSIASSDAQADVSFVAELTGMTVVENITYSCDETSPGYTSSGTSCATKLSAGTIQGFSLTYFQSHVTPQGDITVKDWAKNWVEEHDFNQEGWEWNEWVPQSVTFYTPLLTAHVKKLKDSGTAHLLRRYLMDGETIFSVRFAVPNSGHVIEIISDKVAGTIQNQFDAYLFNECPPASVVGHSLFDLKEQWETHGGSISNANGLPDLLVVQISQPVSTFDTNLTKLSTDLSRFTGAHLNVTTHDYMDHHYNCSFEDIYIEVVKMNDATDFAVPIRLVHNLRAKLSKYTVEHYISSTMKTMDEQMGTNKGFSRYADWHLGLYMEEGGTTLDGNADVMEHDGVGYFNSGDKNTEMGGSNYARGGAGIAIQYVGDYDYTRFARKSITTLDYCSPIGKASDHTHRLNESYCPSDYDEYNDDA</sequence>
<evidence type="ECO:0000313" key="1">
    <source>
        <dbReference type="EMBL" id="CAD9491218.1"/>
    </source>
</evidence>